<sequence length="346" mass="40840">MQILNPLYDVVFKYLMEDNKVAKLLLSALIGQEILELIFLPQEFLADFDFDTAKKRQEENPTIQFSSGLTVYRIDFSAKIRTETGEEKIIIIEVQKSKLTSDMIRFRTYLGSQYAKKEYFYWVTSRNTGRRYKAGLPIYAIFFLGYGLEEYAGVPVIEIDNCVKDKRNGEIIGEKGHFIPALFHKGIVVNIPYLKERYQSDLEKILSIFDQNNRSEDFHILNVKEEDFPEKYRPIIRRLQAAAQEKTLRNKMIAEDDYLTEMNEYEEEINELEKKLVSIEEEKQKLQIEKEAQKILAEQERQKAEKLEQEKVQTIRLMIEMGIPLQTIQEKLNINEEFLRKNNLIH</sequence>
<protein>
    <recommendedName>
        <fullName evidence="4">PD-(D/E)XK nuclease family transposase</fullName>
    </recommendedName>
</protein>
<name>A0A2N3IGC4_9BACT</name>
<evidence type="ECO:0000313" key="3">
    <source>
        <dbReference type="Proteomes" id="UP000233387"/>
    </source>
</evidence>
<dbReference type="EMBL" id="NKXO01000019">
    <property type="protein sequence ID" value="PKQ69341.1"/>
    <property type="molecule type" value="Genomic_DNA"/>
</dbReference>
<dbReference type="AlphaFoldDB" id="A0A2N3IGC4"/>
<reference evidence="2 3" key="1">
    <citation type="submission" date="2017-06" db="EMBL/GenBank/DDBJ databases">
        <title>Raineya orbicola gen. nov., sp. nov. a slightly thermophilic bacterium of the phylum Bacteroidetes and the description of Raineyaceae fam. nov.</title>
        <authorList>
            <person name="Albuquerque L."/>
            <person name="Polonia A.R.M."/>
            <person name="Barroso C."/>
            <person name="Froufe H.J.C."/>
            <person name="Lage O."/>
            <person name="Lobo-Da-Cunha A."/>
            <person name="Egas C."/>
            <person name="Da Costa M.S."/>
        </authorList>
    </citation>
    <scope>NUCLEOTIDE SEQUENCE [LARGE SCALE GENOMIC DNA]</scope>
    <source>
        <strain evidence="2 3">SPSPC-11</strain>
    </source>
</reference>
<feature type="coiled-coil region" evidence="1">
    <location>
        <begin position="255"/>
        <end position="317"/>
    </location>
</feature>
<evidence type="ECO:0008006" key="4">
    <source>
        <dbReference type="Google" id="ProtNLM"/>
    </source>
</evidence>
<accession>A0A2N3IGC4</accession>
<dbReference type="RefSeq" id="WP_101358651.1">
    <property type="nucleotide sequence ID" value="NZ_NKXO01000019.1"/>
</dbReference>
<proteinExistence type="predicted"/>
<dbReference type="OrthoDB" id="1049441at2"/>
<evidence type="ECO:0000256" key="1">
    <source>
        <dbReference type="SAM" id="Coils"/>
    </source>
</evidence>
<organism evidence="2 3">
    <name type="scientific">Raineya orbicola</name>
    <dbReference type="NCBI Taxonomy" id="2016530"/>
    <lineage>
        <taxon>Bacteria</taxon>
        <taxon>Pseudomonadati</taxon>
        <taxon>Bacteroidota</taxon>
        <taxon>Cytophagia</taxon>
        <taxon>Cytophagales</taxon>
        <taxon>Raineyaceae</taxon>
        <taxon>Raineya</taxon>
    </lineage>
</organism>
<comment type="caution">
    <text evidence="2">The sequence shown here is derived from an EMBL/GenBank/DDBJ whole genome shotgun (WGS) entry which is preliminary data.</text>
</comment>
<dbReference type="Proteomes" id="UP000233387">
    <property type="component" value="Unassembled WGS sequence"/>
</dbReference>
<evidence type="ECO:0000313" key="2">
    <source>
        <dbReference type="EMBL" id="PKQ69341.1"/>
    </source>
</evidence>
<keyword evidence="3" id="KW-1185">Reference proteome</keyword>
<keyword evidence="1" id="KW-0175">Coiled coil</keyword>
<gene>
    <name evidence="2" type="ORF">Rain11_1386</name>
</gene>